<dbReference type="PANTHER" id="PTHR32305">
    <property type="match status" value="1"/>
</dbReference>
<dbReference type="PANTHER" id="PTHR32305:SF17">
    <property type="entry name" value="TRNA NUCLEASE WAPA"/>
    <property type="match status" value="1"/>
</dbReference>
<dbReference type="Pfam" id="PF07591">
    <property type="entry name" value="PT-HINT"/>
    <property type="match status" value="1"/>
</dbReference>
<dbReference type="CDD" id="cd00081">
    <property type="entry name" value="Hint"/>
    <property type="match status" value="1"/>
</dbReference>
<evidence type="ECO:0000256" key="2">
    <source>
        <dbReference type="SAM" id="SignalP"/>
    </source>
</evidence>
<dbReference type="SUPFAM" id="SSF51294">
    <property type="entry name" value="Hedgehog/intein (Hint) domain"/>
    <property type="match status" value="1"/>
</dbReference>
<evidence type="ECO:0000259" key="3">
    <source>
        <dbReference type="SMART" id="SM00306"/>
    </source>
</evidence>
<dbReference type="Gene3D" id="2.170.16.10">
    <property type="entry name" value="Hedgehog/Intein (Hint) domain"/>
    <property type="match status" value="1"/>
</dbReference>
<dbReference type="InterPro" id="IPR022385">
    <property type="entry name" value="Rhs_assc_core"/>
</dbReference>
<dbReference type="Gene3D" id="2.180.10.10">
    <property type="entry name" value="RHS repeat-associated core"/>
    <property type="match status" value="2"/>
</dbReference>
<dbReference type="RefSeq" id="WP_409120371.1">
    <property type="nucleotide sequence ID" value="NZ_JBJVNI010000002.1"/>
</dbReference>
<keyword evidence="5" id="KW-1185">Reference proteome</keyword>
<dbReference type="EMBL" id="JBJVNI010000002">
    <property type="protein sequence ID" value="MFM9607719.1"/>
    <property type="molecule type" value="Genomic_DNA"/>
</dbReference>
<sequence>MRFGIGTSRKRGRRRTGRLLGQSLALALVLPLGVAQVAQAADPSGLGRPDVPKTKQGKFKELDGPGAKEARRKVAEDKKTNAAQAERARAERKVTWPGKGEATLALTRGKESAAEPSGLPVTLAPSTDGKARVTVLDQKAARDAGIIGVLLTAESDTASNTEVGVDYGDFASAVGGNWSQRLRLVQLPACVLTTPEKPQCRTQSPLPSDNDLADRTVSAKVRLAAAPAGTSTQLTSAPTATVLAVTAASAGAGQSPKGGGDYSATPLSASSSWQAGGSSGSFTWSYDFTLPPAAAGPVPPLSLSYDSGSVDGRTSSTNNQGTSVGEGFNLTESYIERTYGSCDKDGHDDVHDQCWKYDNAHLVLNGKSSRLVKVSDDDKTSVWRMENDDASKVTRTLGADNGDDDGEHWTVVTGDGTTYEFGLNKLPGADTERTNSVATVAVFGDDEKEPGYDKGSAFADRALVQGWRWNLDYVEDPRGNAATYWYTKEQNYYKKNKSTTANSAYTRGGYLNRIEYGLRAGALFTDKADAKVTFGYAERCTDTDCSSLTKDTADSWPDVPFDAICTKDDDECNSTGPSFFSRKRLTGIDTSSYNATTAAYDAVDSWAFTGEYLDAKDLADPSDRVLALMSLKRTGKAGDSSIGLTPIGFTYESRPNRVDAVEDILPLSRPRISTVTSETGAITTVTLSGEECVRSEVLKAAPDTNTRSCYPQFWHPNGVKDAQIDWFHKYRVLAVTVSDPAAKNETVENAYSYSGAAWHHSDDPFTPKDERTWSDWRGYRQVTAWTGAKNVTRSRTVSLYFQGMDGDKNQTGPADSVSLAPLPEPALGAATVTDKDEYAGQLRQQVTYDGTTAISASVNDPWSKETATQSAPDAAAHVARYVRTEKSYSYTYLTVPKTWRKRQTTTTFDDYGMPVTVEDSGDTAKANDETCTRTWYARSGNFTSLVSRARTVGRTCATADSALSLPASMSPTAPARGDVLADVATVYDTVNATAWSADQTPTKGLPTWTGRATGYAATGERAPSGWQKLSATTYDALGRPLTVSDASANAASTIAYTPANAGPLTQTVTANAKQYKTTSFLDPRRGLALRVYDPNSKKTESTYDALGRLTQVWQPNRATGQAPNYKFAYKLNTQDPSWVSTSTLKRDGETYNTSYTLYDSLLRPLQTQSPTPLGGRLVTDTRYDTRGLAYESYAEAFDSKTSPDGTYKRVEYGGSPVQTQTVFDGAGRATDSALYVFGVKKWSTTTSYTGDSVATTGLEGGSAKRVITDVRGQATETRTYAGPSPADAAYGTGPGASYTTTKSAYELDGKQKTLTGPDNTAWTYTYDLFGRPAKVSDPDKGTSTVEFDVLDRPTKATDSTNTSILTGYDELSRITGTWKNTRTDANQLTGYTYDTLLKGSPTSSTRYVGGKTGSAYTQTVTAYDTLGRATNTQLQLPSTDPFVTAKQPATLAFESHYSLDGTLQQTKEPALGGLPSENIDYGYDDLGNPKSIGGATGYLLDTSYSATSQPQQLTLGTGGSGSKGVYVTNIYEEGTNRLTRSNVTDQTHPYMLQDLNYTYDQTGNVTKISDPTLLGGSSTADTQCFAYDGYQRLTEAWTPTSQNCTDNRNAANLSGPAPYWSSYTYNTAGQRTSETVHKSTSDAKTTYCYTKTAQPHTLSGTTTGTDCAVPQKKYTYDTTGNTVERPGKSGAQALTWSPEGKLNKLTENGTSTDYLYSADNTLLIRATQNGERVLYAGATELHLRADGTVWAQRMYSTWAMRSTETGTTKLTYLTADHHGTSSLSLNPDTTQTFTKRYTTPFGADRGTPLFGPWPNDKGFLGNTRDTTTGLTHIGARQYDPTTGQFLSVDPVLDPANPQTLNGYSYAANNPVSYSDPTGLWLDDGTGHNEPRPDGKGGGRSPTPGVPSGGTGSGGCYYTCGGNSNDGGILGQNRDEARDARQQVYEAVSYYSSSEAQEEAWLEAYRKEMGRQYRLYGNYVDSNVTLSVATNICFSHKEIQCSGAMKQYFSDVDFARTAAIGGAPNGPLAGGLRLNVKSTSNTGKALRARPCKCFLAGTDVLMADGKTTKNIEDVELGDKVLATDPKTGETGPREVTRLIRTEGDKNFNELSIATPDGTEHLTATHEHPFWSPSEHDWVPAGDLKPGMTLRTDDGSTVVVTGNRGFTKQTPTYNLTIDDLHTYYVLAGSTPVLVHNSGDDARFRYLDRPGFSNYTLVDASGRTYYSGMFGPNETAAGVIRRHSNNNNRFNPANGDSIRVAPGTRTYGESRLMEQRLAEQYGTIIGRSGNDYRGNRQNPLDGKKLSEYEGYEAKKLSGGC</sequence>
<feature type="chain" id="PRO_5046442279" evidence="2">
    <location>
        <begin position="41"/>
        <end position="2317"/>
    </location>
</feature>
<feature type="compositionally biased region" description="Basic and acidic residues" evidence="1">
    <location>
        <begin position="50"/>
        <end position="94"/>
    </location>
</feature>
<name>A0ABW9HI43_9ACTN</name>
<keyword evidence="2" id="KW-0732">Signal</keyword>
<dbReference type="Pfam" id="PF05593">
    <property type="entry name" value="RHS_repeat"/>
    <property type="match status" value="1"/>
</dbReference>
<dbReference type="NCBIfam" id="TIGR01443">
    <property type="entry name" value="intein_Cterm"/>
    <property type="match status" value="1"/>
</dbReference>
<dbReference type="InterPro" id="IPR031325">
    <property type="entry name" value="RHS_repeat"/>
</dbReference>
<comment type="caution">
    <text evidence="4">The sequence shown here is derived from an EMBL/GenBank/DDBJ whole genome shotgun (WGS) entry which is preliminary data.</text>
</comment>
<dbReference type="InterPro" id="IPR030934">
    <property type="entry name" value="Intein_C"/>
</dbReference>
<evidence type="ECO:0000313" key="4">
    <source>
        <dbReference type="EMBL" id="MFM9607719.1"/>
    </source>
</evidence>
<dbReference type="PROSITE" id="PS50817">
    <property type="entry name" value="INTEIN_N_TER"/>
    <property type="match status" value="1"/>
</dbReference>
<gene>
    <name evidence="4" type="ORF">ACKI18_03230</name>
</gene>
<dbReference type="InterPro" id="IPR003587">
    <property type="entry name" value="Hint_dom_N"/>
</dbReference>
<dbReference type="InterPro" id="IPR036844">
    <property type="entry name" value="Hint_dom_sf"/>
</dbReference>
<accession>A0ABW9HI43</accession>
<dbReference type="SMART" id="SM00306">
    <property type="entry name" value="HintN"/>
    <property type="match status" value="1"/>
</dbReference>
<proteinExistence type="predicted"/>
<dbReference type="PROSITE" id="PS50818">
    <property type="entry name" value="INTEIN_C_TER"/>
    <property type="match status" value="1"/>
</dbReference>
<dbReference type="InterPro" id="IPR006141">
    <property type="entry name" value="Intein_N"/>
</dbReference>
<protein>
    <submittedName>
        <fullName evidence="4">Polymorphic toxin-type HINT domain-containing protein</fullName>
    </submittedName>
</protein>
<feature type="region of interest" description="Disordered" evidence="1">
    <location>
        <begin position="251"/>
        <end position="270"/>
    </location>
</feature>
<dbReference type="Proteomes" id="UP001631957">
    <property type="component" value="Unassembled WGS sequence"/>
</dbReference>
<reference evidence="4 5" key="1">
    <citation type="submission" date="2024-12" db="EMBL/GenBank/DDBJ databases">
        <title>Forecasting of Potato common scab and diversities of Pathogenic streptomyces spp. in china.</title>
        <authorList>
            <person name="Handique U."/>
            <person name="Wu J."/>
        </authorList>
    </citation>
    <scope>NUCLEOTIDE SEQUENCE [LARGE SCALE GENOMIC DNA]</scope>
    <source>
        <strain evidence="4 5">ZRIMU1530</strain>
    </source>
</reference>
<feature type="domain" description="Hint" evidence="3">
    <location>
        <begin position="2050"/>
        <end position="2152"/>
    </location>
</feature>
<feature type="compositionally biased region" description="Basic and acidic residues" evidence="1">
    <location>
        <begin position="1884"/>
        <end position="1896"/>
    </location>
</feature>
<evidence type="ECO:0000313" key="5">
    <source>
        <dbReference type="Proteomes" id="UP001631957"/>
    </source>
</evidence>
<feature type="signal peptide" evidence="2">
    <location>
        <begin position="1"/>
        <end position="40"/>
    </location>
</feature>
<organism evidence="4 5">
    <name type="scientific">Streptomyces niveiscabiei</name>
    <dbReference type="NCBI Taxonomy" id="164115"/>
    <lineage>
        <taxon>Bacteria</taxon>
        <taxon>Bacillati</taxon>
        <taxon>Actinomycetota</taxon>
        <taxon>Actinomycetes</taxon>
        <taxon>Kitasatosporales</taxon>
        <taxon>Streptomycetaceae</taxon>
        <taxon>Streptomyces</taxon>
    </lineage>
</organism>
<dbReference type="NCBIfam" id="TIGR03696">
    <property type="entry name" value="Rhs_assc_core"/>
    <property type="match status" value="1"/>
</dbReference>
<feature type="region of interest" description="Disordered" evidence="1">
    <location>
        <begin position="40"/>
        <end position="101"/>
    </location>
</feature>
<feature type="region of interest" description="Disordered" evidence="1">
    <location>
        <begin position="1876"/>
        <end position="1909"/>
    </location>
</feature>
<dbReference type="InterPro" id="IPR050708">
    <property type="entry name" value="T6SS_VgrG/RHS"/>
</dbReference>
<evidence type="ECO:0000256" key="1">
    <source>
        <dbReference type="SAM" id="MobiDB-lite"/>
    </source>
</evidence>